<evidence type="ECO:0000256" key="1">
    <source>
        <dbReference type="SAM" id="Phobius"/>
    </source>
</evidence>
<keyword evidence="1" id="KW-0812">Transmembrane</keyword>
<keyword evidence="3" id="KW-1185">Reference proteome</keyword>
<proteinExistence type="predicted"/>
<organism evidence="2 3">
    <name type="scientific">Tindallia californiensis</name>
    <dbReference type="NCBI Taxonomy" id="159292"/>
    <lineage>
        <taxon>Bacteria</taxon>
        <taxon>Bacillati</taxon>
        <taxon>Bacillota</taxon>
        <taxon>Clostridia</taxon>
        <taxon>Peptostreptococcales</taxon>
        <taxon>Tindalliaceae</taxon>
        <taxon>Tindallia</taxon>
    </lineage>
</organism>
<keyword evidence="1" id="KW-0472">Membrane</keyword>
<keyword evidence="1" id="KW-1133">Transmembrane helix</keyword>
<evidence type="ECO:0000313" key="2">
    <source>
        <dbReference type="EMBL" id="SDZ21048.1"/>
    </source>
</evidence>
<sequence>MGQPKDCPAKKMNSKIVIGLLICFSVFFISGCDKEISTDAPGNSQYSQEELSDLPENPISDSGYSYLDLDMGHVVIVDEAFEMAQDLEENLKNPDFSWEVFVASFGFRELKPLSSGAIITENVEMGVDQVPVFTGIIFEDVDGNVYGVRNNFEEVRLFSLPSFAKNDVDTLIAFSDLVDTGDTALLEEFYELIRYYHYANMSQTAKNISSINDSSVAVGFYLEKDRNAPYRLGMPEEIMSPIIVFHDLEEKMSFSLRFSAHFGKYINTYYADRGKERYENHVRFQPGELDFKKHLLEMGFVLDPYAPVYPDPIVRKWDDAGAEDESVYYVYDEETDIFHLTDLAFEKAEKLSWEQFSKDVPRELFLAAAGIEAFSGRTSLNFTLSFSGYRDSHEYDFLWRPTKINYFDEDGNPYLLILDPDQFRQIELPRAYNDDEYIGKLFQMLVDSPQGAPHVMEELYEYRQMKHLIQDKLEHSMDQRFRYLEPGYPPVLEHGFIDRFINHDGEESIRLVLDRGLGVVSRRDARGLGSGGGSPCTSIRPLDLERYDIISPVYSIDSNGKIYVLYTMNEDGALVRIEE</sequence>
<protein>
    <submittedName>
        <fullName evidence="2">Uncharacterized protein</fullName>
    </submittedName>
</protein>
<dbReference type="OrthoDB" id="9830159at2"/>
<dbReference type="PROSITE" id="PS51257">
    <property type="entry name" value="PROKAR_LIPOPROTEIN"/>
    <property type="match status" value="1"/>
</dbReference>
<name>A0A1H3R730_9FIRM</name>
<evidence type="ECO:0000313" key="3">
    <source>
        <dbReference type="Proteomes" id="UP000199230"/>
    </source>
</evidence>
<gene>
    <name evidence="2" type="ORF">SAMN05192546_11231</name>
</gene>
<reference evidence="2 3" key="1">
    <citation type="submission" date="2016-10" db="EMBL/GenBank/DDBJ databases">
        <authorList>
            <person name="de Groot N.N."/>
        </authorList>
    </citation>
    <scope>NUCLEOTIDE SEQUENCE [LARGE SCALE GENOMIC DNA]</scope>
    <source>
        <strain evidence="2 3">APO</strain>
    </source>
</reference>
<dbReference type="AlphaFoldDB" id="A0A1H3R730"/>
<dbReference type="Proteomes" id="UP000199230">
    <property type="component" value="Unassembled WGS sequence"/>
</dbReference>
<dbReference type="EMBL" id="FNPV01000012">
    <property type="protein sequence ID" value="SDZ21048.1"/>
    <property type="molecule type" value="Genomic_DNA"/>
</dbReference>
<accession>A0A1H3R730</accession>
<feature type="transmembrane region" description="Helical" evidence="1">
    <location>
        <begin position="12"/>
        <end position="31"/>
    </location>
</feature>